<feature type="region of interest" description="Disordered" evidence="14">
    <location>
        <begin position="48"/>
        <end position="72"/>
    </location>
</feature>
<keyword evidence="17" id="KW-1185">Reference proteome</keyword>
<dbReference type="AlphaFoldDB" id="A0AAU9XJB6"/>
<organism evidence="16 17">
    <name type="scientific">Pocillopora meandrina</name>
    <dbReference type="NCBI Taxonomy" id="46732"/>
    <lineage>
        <taxon>Eukaryota</taxon>
        <taxon>Metazoa</taxon>
        <taxon>Cnidaria</taxon>
        <taxon>Anthozoa</taxon>
        <taxon>Hexacorallia</taxon>
        <taxon>Scleractinia</taxon>
        <taxon>Astrocoeniina</taxon>
        <taxon>Pocilloporidae</taxon>
        <taxon>Pocillopora</taxon>
    </lineage>
</organism>
<dbReference type="GO" id="GO:0035694">
    <property type="term" value="P:mitochondrial protein catabolic process"/>
    <property type="evidence" value="ECO:0007669"/>
    <property type="project" value="InterPro"/>
</dbReference>
<keyword evidence="10" id="KW-0496">Mitochondrion</keyword>
<evidence type="ECO:0000259" key="15">
    <source>
        <dbReference type="Pfam" id="PF16026"/>
    </source>
</evidence>
<dbReference type="GO" id="GO:0008289">
    <property type="term" value="F:lipid binding"/>
    <property type="evidence" value="ECO:0007669"/>
    <property type="project" value="UniProtKB-KW"/>
</dbReference>
<dbReference type="PANTHER" id="PTHR21771:SF0">
    <property type="entry name" value="MITOCHONDRIA-EATING PROTEIN"/>
    <property type="match status" value="1"/>
</dbReference>
<evidence type="ECO:0000256" key="6">
    <source>
        <dbReference type="ARBA" id="ARBA00022490"/>
    </source>
</evidence>
<evidence type="ECO:0000256" key="7">
    <source>
        <dbReference type="ARBA" id="ARBA00022787"/>
    </source>
</evidence>
<comment type="caution">
    <text evidence="16">The sequence shown here is derived from an EMBL/GenBank/DDBJ whole genome shotgun (WGS) entry which is preliminary data.</text>
</comment>
<feature type="domain" description="Mitochondria-eating protein C-terminal" evidence="15">
    <location>
        <begin position="500"/>
        <end position="594"/>
    </location>
</feature>
<comment type="subcellular location">
    <subcellularLocation>
        <location evidence="3">Cytoplasm</location>
    </subcellularLocation>
    <subcellularLocation>
        <location evidence="2">Mitochondrion matrix</location>
    </subcellularLocation>
    <subcellularLocation>
        <location evidence="1">Mitochondrion outer membrane</location>
    </subcellularLocation>
</comment>
<dbReference type="Pfam" id="PF16026">
    <property type="entry name" value="MIEAP"/>
    <property type="match status" value="1"/>
</dbReference>
<evidence type="ECO:0000256" key="5">
    <source>
        <dbReference type="ARBA" id="ARBA00019863"/>
    </source>
</evidence>
<keyword evidence="7" id="KW-1000">Mitochondrion outer membrane</keyword>
<evidence type="ECO:0000256" key="13">
    <source>
        <dbReference type="SAM" id="Coils"/>
    </source>
</evidence>
<evidence type="ECO:0000256" key="4">
    <source>
        <dbReference type="ARBA" id="ARBA00008233"/>
    </source>
</evidence>
<dbReference type="GO" id="GO:0035695">
    <property type="term" value="P:mitophagy by internal vacuole formation"/>
    <property type="evidence" value="ECO:0007669"/>
    <property type="project" value="TreeGrafter"/>
</dbReference>
<proteinExistence type="inferred from homology"/>
<evidence type="ECO:0000313" key="16">
    <source>
        <dbReference type="EMBL" id="CAH3149211.1"/>
    </source>
</evidence>
<dbReference type="GO" id="GO:0005741">
    <property type="term" value="C:mitochondrial outer membrane"/>
    <property type="evidence" value="ECO:0007669"/>
    <property type="project" value="UniProtKB-SubCell"/>
</dbReference>
<evidence type="ECO:0000313" key="17">
    <source>
        <dbReference type="Proteomes" id="UP001159428"/>
    </source>
</evidence>
<evidence type="ECO:0000256" key="3">
    <source>
        <dbReference type="ARBA" id="ARBA00004496"/>
    </source>
</evidence>
<gene>
    <name evidence="16" type="ORF">PMEA_00024044</name>
</gene>
<evidence type="ECO:0000256" key="11">
    <source>
        <dbReference type="ARBA" id="ARBA00023136"/>
    </source>
</evidence>
<name>A0AAU9XJB6_9CNID</name>
<evidence type="ECO:0000256" key="12">
    <source>
        <dbReference type="ARBA" id="ARBA00032687"/>
    </source>
</evidence>
<dbReference type="EMBL" id="CALNXJ010000045">
    <property type="protein sequence ID" value="CAH3149211.1"/>
    <property type="molecule type" value="Genomic_DNA"/>
</dbReference>
<evidence type="ECO:0000256" key="8">
    <source>
        <dbReference type="ARBA" id="ARBA00023054"/>
    </source>
</evidence>
<keyword evidence="11" id="KW-0472">Membrane</keyword>
<keyword evidence="6" id="KW-0963">Cytoplasm</keyword>
<dbReference type="InterPro" id="IPR031981">
    <property type="entry name" value="MIEAP_C"/>
</dbReference>
<feature type="coiled-coil region" evidence="13">
    <location>
        <begin position="127"/>
        <end position="321"/>
    </location>
</feature>
<evidence type="ECO:0000256" key="1">
    <source>
        <dbReference type="ARBA" id="ARBA00004294"/>
    </source>
</evidence>
<dbReference type="InterPro" id="IPR026169">
    <property type="entry name" value="MIEAP"/>
</dbReference>
<protein>
    <recommendedName>
        <fullName evidence="5">Mitochondria-eating protein</fullName>
    </recommendedName>
    <alternativeName>
        <fullName evidence="12">Spermatogenesis-associated protein 18</fullName>
    </alternativeName>
</protein>
<keyword evidence="8 13" id="KW-0175">Coiled coil</keyword>
<dbReference type="Proteomes" id="UP001159428">
    <property type="component" value="Unassembled WGS sequence"/>
</dbReference>
<dbReference type="PANTHER" id="PTHR21771">
    <property type="entry name" value="MITOCHONDRIA-EATING PROTEIN-RELATED"/>
    <property type="match status" value="1"/>
</dbReference>
<comment type="similarity">
    <text evidence="4">Belongs to the MIEAP family.</text>
</comment>
<evidence type="ECO:0000256" key="9">
    <source>
        <dbReference type="ARBA" id="ARBA00023121"/>
    </source>
</evidence>
<evidence type="ECO:0000256" key="2">
    <source>
        <dbReference type="ARBA" id="ARBA00004305"/>
    </source>
</evidence>
<feature type="compositionally biased region" description="Basic and acidic residues" evidence="14">
    <location>
        <begin position="60"/>
        <end position="72"/>
    </location>
</feature>
<dbReference type="GO" id="GO:0005759">
    <property type="term" value="C:mitochondrial matrix"/>
    <property type="evidence" value="ECO:0007669"/>
    <property type="project" value="UniProtKB-SubCell"/>
</dbReference>
<accession>A0AAU9XJB6</accession>
<evidence type="ECO:0000256" key="14">
    <source>
        <dbReference type="SAM" id="MobiDB-lite"/>
    </source>
</evidence>
<evidence type="ECO:0000256" key="10">
    <source>
        <dbReference type="ARBA" id="ARBA00023128"/>
    </source>
</evidence>
<keyword evidence="9" id="KW-0446">Lipid-binding</keyword>
<reference evidence="16 17" key="1">
    <citation type="submission" date="2022-05" db="EMBL/GenBank/DDBJ databases">
        <authorList>
            <consortium name="Genoscope - CEA"/>
            <person name="William W."/>
        </authorList>
    </citation>
    <scope>NUCLEOTIDE SEQUENCE [LARGE SCALE GENOMIC DNA]</scope>
</reference>
<sequence length="598" mass="70402">MTDTQSPTTESQTTIDDARARSRRSFIAVLKANRDVFSNLPERIEQWLEKETGATNQPETTKHGRDESERLARSDMQKQLECFQGEINANTQSLVTLDQTVREMTAALEAMKSVHSSMMFSRDRYVERELKEKEDTIEANKEQLKLVEEENLKLKEELKKKEKEAKEKITKQEERIARLESEQEKKERQITEITREEKERIARLESEQEKKERQIVKITREEKEKTEGLANEHQKEVDRLLREIQAMKEKNETLLKEKEEEITKHTQINSKLREELKAKEKGAKEKVKMQEEENDILRKELAEKEEKIIQYTQRLAFLTEKQVKQVQRLVEDTTSANRQSELEKNFSAFFDNERLDACDKMQSIYQNKEEVHLYIYYPRLACIIFEIAYEIVKRIKETACDLFNELLRVMIGGAPQMGTDFFLTREPWRKGNSPPDCVVPITVKVWGDGLPHPKDTADVILMNLKETADTCNLESLEESVRVEALEKWKEWFQRDESCMFQPAADLFLLLDKYIKDCLRLTWKIVTQVPPMKLEFHSFKFDKRIHKNRGYLSSHPVRSKSHSSAKEEQEEEIRFYVWPGLQDGGGRSIRKAEVLCQIK</sequence>